<name>A0A7S3PXY9_9STRA</name>
<dbReference type="Gene3D" id="3.30.900.10">
    <property type="entry name" value="HORMA domain"/>
    <property type="match status" value="1"/>
</dbReference>
<dbReference type="SUPFAM" id="SSF56019">
    <property type="entry name" value="The spindle assembly checkpoint protein mad2"/>
    <property type="match status" value="1"/>
</dbReference>
<proteinExistence type="inferred from homology"/>
<feature type="region of interest" description="Disordered" evidence="7">
    <location>
        <begin position="107"/>
        <end position="141"/>
    </location>
</feature>
<feature type="domain" description="HORMA" evidence="8">
    <location>
        <begin position="13"/>
        <end position="220"/>
    </location>
</feature>
<sequence length="230" mass="25810">MSATDTQTVITLKGSVAIISEFFSTAINSILYQRGIYQPETFRRESKYGLTVLTTTDEGLLKYLNNIMSQMESWLLDGDVQRLVVVVTGVDSGETLERWQFNVSVDDKEKQAGKSNGNENDAAGINTKNINLPDGTKGKTGKSVRDIHNEIQAIIRQITASVTFLPLLNEPCSFDLLVYTNQTAVVPQKWEDSDPRYIMNSQEVKLRSFTTSVHKVESMVAYKEADEWDL</sequence>
<dbReference type="PANTHER" id="PTHR11842:SF11">
    <property type="entry name" value="MITOTIC SPINDLE ASSEMBLY CHECKPOINT PROTEIN MAD2A"/>
    <property type="match status" value="1"/>
</dbReference>
<dbReference type="PANTHER" id="PTHR11842">
    <property type="entry name" value="MITOTIC SPINDLE ASSEMBLY CHECKPOINT PROTEIN MAD2"/>
    <property type="match status" value="1"/>
</dbReference>
<dbReference type="GO" id="GO:0000776">
    <property type="term" value="C:kinetochore"/>
    <property type="evidence" value="ECO:0007669"/>
    <property type="project" value="TreeGrafter"/>
</dbReference>
<evidence type="ECO:0000256" key="7">
    <source>
        <dbReference type="SAM" id="MobiDB-lite"/>
    </source>
</evidence>
<dbReference type="InterPro" id="IPR003511">
    <property type="entry name" value="HORMA_dom"/>
</dbReference>
<accession>A0A7S3PXY9</accession>
<gene>
    <name evidence="9" type="ORF">CDEB00056_LOCUS3936</name>
</gene>
<comment type="similarity">
    <text evidence="2">Belongs to the MAD2 family.</text>
</comment>
<evidence type="ECO:0000256" key="3">
    <source>
        <dbReference type="ARBA" id="ARBA00022618"/>
    </source>
</evidence>
<evidence type="ECO:0000256" key="6">
    <source>
        <dbReference type="ARBA" id="ARBA00023306"/>
    </source>
</evidence>
<dbReference type="GO" id="GO:0007094">
    <property type="term" value="P:mitotic spindle assembly checkpoint signaling"/>
    <property type="evidence" value="ECO:0007669"/>
    <property type="project" value="TreeGrafter"/>
</dbReference>
<dbReference type="GO" id="GO:0005737">
    <property type="term" value="C:cytoplasm"/>
    <property type="evidence" value="ECO:0007669"/>
    <property type="project" value="TreeGrafter"/>
</dbReference>
<dbReference type="InterPro" id="IPR045091">
    <property type="entry name" value="Mad2-like"/>
</dbReference>
<dbReference type="GO" id="GO:0051301">
    <property type="term" value="P:cell division"/>
    <property type="evidence" value="ECO:0007669"/>
    <property type="project" value="UniProtKB-KW"/>
</dbReference>
<comment type="subcellular location">
    <subcellularLocation>
        <location evidence="1">Nucleus</location>
    </subcellularLocation>
</comment>
<dbReference type="EMBL" id="HBIO01005543">
    <property type="protein sequence ID" value="CAE0459095.1"/>
    <property type="molecule type" value="Transcribed_RNA"/>
</dbReference>
<dbReference type="GO" id="GO:0005654">
    <property type="term" value="C:nucleoplasm"/>
    <property type="evidence" value="ECO:0007669"/>
    <property type="project" value="TreeGrafter"/>
</dbReference>
<organism evidence="9">
    <name type="scientific">Chaetoceros debilis</name>
    <dbReference type="NCBI Taxonomy" id="122233"/>
    <lineage>
        <taxon>Eukaryota</taxon>
        <taxon>Sar</taxon>
        <taxon>Stramenopiles</taxon>
        <taxon>Ochrophyta</taxon>
        <taxon>Bacillariophyta</taxon>
        <taxon>Coscinodiscophyceae</taxon>
        <taxon>Chaetocerotophycidae</taxon>
        <taxon>Chaetocerotales</taxon>
        <taxon>Chaetocerotaceae</taxon>
        <taxon>Chaetoceros</taxon>
    </lineage>
</organism>
<evidence type="ECO:0000313" key="9">
    <source>
        <dbReference type="EMBL" id="CAE0459095.1"/>
    </source>
</evidence>
<dbReference type="FunFam" id="3.30.900.10:FF:000002">
    <property type="entry name" value="Mitotic spindle assembly checkpoint protein MAD2A"/>
    <property type="match status" value="1"/>
</dbReference>
<evidence type="ECO:0000259" key="8">
    <source>
        <dbReference type="PROSITE" id="PS50815"/>
    </source>
</evidence>
<evidence type="ECO:0000256" key="2">
    <source>
        <dbReference type="ARBA" id="ARBA00010348"/>
    </source>
</evidence>
<dbReference type="AlphaFoldDB" id="A0A7S3PXY9"/>
<dbReference type="PROSITE" id="PS50815">
    <property type="entry name" value="HORMA"/>
    <property type="match status" value="1"/>
</dbReference>
<evidence type="ECO:0000256" key="5">
    <source>
        <dbReference type="ARBA" id="ARBA00023242"/>
    </source>
</evidence>
<reference evidence="9" key="1">
    <citation type="submission" date="2021-01" db="EMBL/GenBank/DDBJ databases">
        <authorList>
            <person name="Corre E."/>
            <person name="Pelletier E."/>
            <person name="Niang G."/>
            <person name="Scheremetjew M."/>
            <person name="Finn R."/>
            <person name="Kale V."/>
            <person name="Holt S."/>
            <person name="Cochrane G."/>
            <person name="Meng A."/>
            <person name="Brown T."/>
            <person name="Cohen L."/>
        </authorList>
    </citation>
    <scope>NUCLEOTIDE SEQUENCE</scope>
    <source>
        <strain evidence="9">MM31A-1</strain>
    </source>
</reference>
<protein>
    <recommendedName>
        <fullName evidence="8">HORMA domain-containing protein</fullName>
    </recommendedName>
</protein>
<evidence type="ECO:0000256" key="4">
    <source>
        <dbReference type="ARBA" id="ARBA00022776"/>
    </source>
</evidence>
<dbReference type="Pfam" id="PF02301">
    <property type="entry name" value="HORMA"/>
    <property type="match status" value="1"/>
</dbReference>
<keyword evidence="3" id="KW-0132">Cell division</keyword>
<keyword evidence="5" id="KW-0539">Nucleus</keyword>
<evidence type="ECO:0000256" key="1">
    <source>
        <dbReference type="ARBA" id="ARBA00004123"/>
    </source>
</evidence>
<keyword evidence="4" id="KW-0498">Mitosis</keyword>
<dbReference type="InterPro" id="IPR036570">
    <property type="entry name" value="HORMA_dom_sf"/>
</dbReference>
<keyword evidence="6" id="KW-0131">Cell cycle</keyword>